<dbReference type="EMBL" id="CP048810">
    <property type="protein sequence ID" value="QKS85548.1"/>
    <property type="molecule type" value="Genomic_DNA"/>
</dbReference>
<name>A0A6N1CL26_9PSED</name>
<dbReference type="AlphaFoldDB" id="A0A6N1CL26"/>
<dbReference type="KEGG" id="pbz:GN234_28075"/>
<dbReference type="RefSeq" id="WP_176689400.1">
    <property type="nucleotide sequence ID" value="NZ_CP048810.1"/>
</dbReference>
<protein>
    <submittedName>
        <fullName evidence="1">Uncharacterized protein</fullName>
    </submittedName>
</protein>
<gene>
    <name evidence="1" type="ORF">GN234_28075</name>
</gene>
<reference evidence="1 2" key="1">
    <citation type="submission" date="2020-02" db="EMBL/GenBank/DDBJ databases">
        <authorList>
            <person name="Liang J."/>
        </authorList>
    </citation>
    <scope>NUCLEOTIDE SEQUENCE [LARGE SCALE GENOMIC DNA]</scope>
    <source>
        <strain evidence="1 2">L22-9</strain>
    </source>
</reference>
<organism evidence="1 2">
    <name type="scientific">Pseudomonas bijieensis</name>
    <dbReference type="NCBI Taxonomy" id="2681983"/>
    <lineage>
        <taxon>Bacteria</taxon>
        <taxon>Pseudomonadati</taxon>
        <taxon>Pseudomonadota</taxon>
        <taxon>Gammaproteobacteria</taxon>
        <taxon>Pseudomonadales</taxon>
        <taxon>Pseudomonadaceae</taxon>
        <taxon>Pseudomonas</taxon>
    </lineage>
</organism>
<sequence length="135" mass="15081">MFDFLAGKAKALSESVGEKVSSTKDSVLDSVGEKKNVAVEYLDRSWPQIERVLVDGLLTVTHDRIKDDEAFLLVAEKAFELLPAPVRLLLPRSTFLAHTEKHRASIVEMIETKREQRLALEGPAIIESEIRPADV</sequence>
<dbReference type="Proteomes" id="UP000509545">
    <property type="component" value="Chromosome"/>
</dbReference>
<evidence type="ECO:0000313" key="2">
    <source>
        <dbReference type="Proteomes" id="UP000509545"/>
    </source>
</evidence>
<keyword evidence="2" id="KW-1185">Reference proteome</keyword>
<accession>A0A6N1CL26</accession>
<proteinExistence type="predicted"/>
<evidence type="ECO:0000313" key="1">
    <source>
        <dbReference type="EMBL" id="QKS85548.1"/>
    </source>
</evidence>